<organism evidence="2 3">
    <name type="scientific">Cerasibacillus quisquiliarum</name>
    <dbReference type="NCBI Taxonomy" id="227865"/>
    <lineage>
        <taxon>Bacteria</taxon>
        <taxon>Bacillati</taxon>
        <taxon>Bacillota</taxon>
        <taxon>Bacilli</taxon>
        <taxon>Bacillales</taxon>
        <taxon>Bacillaceae</taxon>
        <taxon>Cerasibacillus</taxon>
    </lineage>
</organism>
<keyword evidence="3" id="KW-1185">Reference proteome</keyword>
<keyword evidence="1" id="KW-0472">Membrane</keyword>
<feature type="transmembrane region" description="Helical" evidence="1">
    <location>
        <begin position="267"/>
        <end position="289"/>
    </location>
</feature>
<keyword evidence="1" id="KW-1133">Transmembrane helix</keyword>
<feature type="transmembrane region" description="Helical" evidence="1">
    <location>
        <begin position="170"/>
        <end position="194"/>
    </location>
</feature>
<feature type="transmembrane region" description="Helical" evidence="1">
    <location>
        <begin position="7"/>
        <end position="26"/>
    </location>
</feature>
<dbReference type="Proteomes" id="UP000321491">
    <property type="component" value="Unassembled WGS sequence"/>
</dbReference>
<feature type="transmembrane region" description="Helical" evidence="1">
    <location>
        <begin position="140"/>
        <end position="158"/>
    </location>
</feature>
<dbReference type="EMBL" id="BJXW01000009">
    <property type="protein sequence ID" value="GEN30699.1"/>
    <property type="molecule type" value="Genomic_DNA"/>
</dbReference>
<keyword evidence="1" id="KW-0812">Transmembrane</keyword>
<name>A0A511UVQ7_9BACI</name>
<sequence>MPTYLRHTVFSFFIIVALTGIWMRLIPLHSIDLIPYTHLLHGHSHLAFLGWVFLGLILIFLKLFWPSIRAKKQIIPMTITLIVVTILMFIAFLYQGYALFSIILSTLHIFIQYWVAIFIYREMKQLSMPSSASLFMKGGLVTLVISSFSPFSLGFIAAKGLQDSPFFDMAIYFYLHFQYNGWFFLFLIGLFIAIIHRKNIHFNQTLLTYAFWLYFIALFPSYLHSILWAELGRGMTILSAVGSIGQWIAVLLILISFKEIYQAISSYFGKLFTITVKLVFILLFVKHTLELGLMIPELGTLVYESRSVIIGYLHLTLLGFVSLFLFIQFYMIGLFRKSSITVFGFSVFIISFLLNEGLLFMQGLTEWTTLPVFPYILEGLLLASILLAISGFCLWYSSRNNSIENIY</sequence>
<feature type="transmembrane region" description="Helical" evidence="1">
    <location>
        <begin position="235"/>
        <end position="255"/>
    </location>
</feature>
<feature type="transmembrane region" description="Helical" evidence="1">
    <location>
        <begin position="46"/>
        <end position="65"/>
    </location>
</feature>
<evidence type="ECO:0000313" key="3">
    <source>
        <dbReference type="Proteomes" id="UP000321491"/>
    </source>
</evidence>
<gene>
    <name evidence="2" type="ORF">CQU01_09370</name>
</gene>
<evidence type="ECO:0000256" key="1">
    <source>
        <dbReference type="SAM" id="Phobius"/>
    </source>
</evidence>
<feature type="transmembrane region" description="Helical" evidence="1">
    <location>
        <begin position="74"/>
        <end position="94"/>
    </location>
</feature>
<dbReference type="AlphaFoldDB" id="A0A511UVQ7"/>
<feature type="transmembrane region" description="Helical" evidence="1">
    <location>
        <begin position="342"/>
        <end position="361"/>
    </location>
</feature>
<feature type="transmembrane region" description="Helical" evidence="1">
    <location>
        <begin position="373"/>
        <end position="396"/>
    </location>
</feature>
<feature type="transmembrane region" description="Helical" evidence="1">
    <location>
        <begin position="100"/>
        <end position="120"/>
    </location>
</feature>
<protein>
    <submittedName>
        <fullName evidence="2">Uncharacterized protein</fullName>
    </submittedName>
</protein>
<feature type="transmembrane region" description="Helical" evidence="1">
    <location>
        <begin position="206"/>
        <end position="229"/>
    </location>
</feature>
<dbReference type="RefSeq" id="WP_146936197.1">
    <property type="nucleotide sequence ID" value="NZ_BJXW01000009.1"/>
</dbReference>
<comment type="caution">
    <text evidence="2">The sequence shown here is derived from an EMBL/GenBank/DDBJ whole genome shotgun (WGS) entry which is preliminary data.</text>
</comment>
<reference evidence="2 3" key="1">
    <citation type="submission" date="2019-07" db="EMBL/GenBank/DDBJ databases">
        <title>Whole genome shotgun sequence of Cerasibacillus quisquiliarum NBRC 102429.</title>
        <authorList>
            <person name="Hosoyama A."/>
            <person name="Uohara A."/>
            <person name="Ohji S."/>
            <person name="Ichikawa N."/>
        </authorList>
    </citation>
    <scope>NUCLEOTIDE SEQUENCE [LARGE SCALE GENOMIC DNA]</scope>
    <source>
        <strain evidence="2 3">NBRC 102429</strain>
    </source>
</reference>
<feature type="transmembrane region" description="Helical" evidence="1">
    <location>
        <begin position="309"/>
        <end position="330"/>
    </location>
</feature>
<dbReference type="OrthoDB" id="2827525at2"/>
<accession>A0A511UVQ7</accession>
<evidence type="ECO:0000313" key="2">
    <source>
        <dbReference type="EMBL" id="GEN30699.1"/>
    </source>
</evidence>
<proteinExistence type="predicted"/>